<accession>A0AAV1CJ01</accession>
<gene>
    <name evidence="2" type="ORF">OLC1_LOCUS6355</name>
</gene>
<feature type="region of interest" description="Disordered" evidence="1">
    <location>
        <begin position="47"/>
        <end position="70"/>
    </location>
</feature>
<dbReference type="Proteomes" id="UP001161247">
    <property type="component" value="Chromosome 2"/>
</dbReference>
<dbReference type="EMBL" id="OX459119">
    <property type="protein sequence ID" value="CAI9095356.1"/>
    <property type="molecule type" value="Genomic_DNA"/>
</dbReference>
<dbReference type="AlphaFoldDB" id="A0AAV1CJ01"/>
<reference evidence="2" key="1">
    <citation type="submission" date="2023-03" db="EMBL/GenBank/DDBJ databases">
        <authorList>
            <person name="Julca I."/>
        </authorList>
    </citation>
    <scope>NUCLEOTIDE SEQUENCE</scope>
</reference>
<feature type="region of interest" description="Disordered" evidence="1">
    <location>
        <begin position="92"/>
        <end position="125"/>
    </location>
</feature>
<organism evidence="2 3">
    <name type="scientific">Oldenlandia corymbosa var. corymbosa</name>
    <dbReference type="NCBI Taxonomy" id="529605"/>
    <lineage>
        <taxon>Eukaryota</taxon>
        <taxon>Viridiplantae</taxon>
        <taxon>Streptophyta</taxon>
        <taxon>Embryophyta</taxon>
        <taxon>Tracheophyta</taxon>
        <taxon>Spermatophyta</taxon>
        <taxon>Magnoliopsida</taxon>
        <taxon>eudicotyledons</taxon>
        <taxon>Gunneridae</taxon>
        <taxon>Pentapetalae</taxon>
        <taxon>asterids</taxon>
        <taxon>lamiids</taxon>
        <taxon>Gentianales</taxon>
        <taxon>Rubiaceae</taxon>
        <taxon>Rubioideae</taxon>
        <taxon>Spermacoceae</taxon>
        <taxon>Hedyotis-Oldenlandia complex</taxon>
        <taxon>Oldenlandia</taxon>
    </lineage>
</organism>
<keyword evidence="3" id="KW-1185">Reference proteome</keyword>
<evidence type="ECO:0000313" key="3">
    <source>
        <dbReference type="Proteomes" id="UP001161247"/>
    </source>
</evidence>
<evidence type="ECO:0000256" key="1">
    <source>
        <dbReference type="SAM" id="MobiDB-lite"/>
    </source>
</evidence>
<name>A0AAV1CJ01_OLDCO</name>
<proteinExistence type="predicted"/>
<protein>
    <submittedName>
        <fullName evidence="2">OLC1v1031289C1</fullName>
    </submittedName>
</protein>
<sequence length="125" mass="14508">MPTEIWFEDEYGVVQEQMVKYEWQPVQFQQCKGYGHELTQCRKPIMKDRQPKQKQIRKQQMCPEEVEVSKRPEAEGNISVAIQVNEKQISRTITQQKDKEQVGGKITKQGEIINGKGKPSVNMEG</sequence>
<evidence type="ECO:0000313" key="2">
    <source>
        <dbReference type="EMBL" id="CAI9095356.1"/>
    </source>
</evidence>